<keyword evidence="6" id="KW-0378">Hydrolase</keyword>
<keyword evidence="3" id="KW-0235">DNA replication</keyword>
<proteinExistence type="inferred from homology"/>
<evidence type="ECO:0000256" key="5">
    <source>
        <dbReference type="ARBA" id="ARBA00022759"/>
    </source>
</evidence>
<name>A0ABU8K4D9_9GAMM</name>
<dbReference type="Pfam" id="PF05840">
    <property type="entry name" value="Phage_GPA"/>
    <property type="match status" value="1"/>
</dbReference>
<comment type="similarity">
    <text evidence="2">Belongs to the phage GPA family.</text>
</comment>
<comment type="caution">
    <text evidence="9">The sequence shown here is derived from an EMBL/GenBank/DDBJ whole genome shotgun (WGS) entry which is preliminary data.</text>
</comment>
<evidence type="ECO:0000313" key="10">
    <source>
        <dbReference type="Proteomes" id="UP001313132"/>
    </source>
</evidence>
<evidence type="ECO:0000256" key="2">
    <source>
        <dbReference type="ARBA" id="ARBA00009260"/>
    </source>
</evidence>
<dbReference type="Proteomes" id="UP001313132">
    <property type="component" value="Unassembled WGS sequence"/>
</dbReference>
<protein>
    <submittedName>
        <fullName evidence="9">Replication endonuclease</fullName>
    </submittedName>
</protein>
<evidence type="ECO:0000256" key="4">
    <source>
        <dbReference type="ARBA" id="ARBA00022722"/>
    </source>
</evidence>
<evidence type="ECO:0000256" key="3">
    <source>
        <dbReference type="ARBA" id="ARBA00022705"/>
    </source>
</evidence>
<feature type="region of interest" description="Disordered" evidence="7">
    <location>
        <begin position="680"/>
        <end position="707"/>
    </location>
</feature>
<feature type="compositionally biased region" description="Polar residues" evidence="7">
    <location>
        <begin position="627"/>
        <end position="639"/>
    </location>
</feature>
<evidence type="ECO:0000259" key="8">
    <source>
        <dbReference type="Pfam" id="PF05840"/>
    </source>
</evidence>
<organism evidence="9 10">
    <name type="scientific">Pectobacterium versatile</name>
    <dbReference type="NCBI Taxonomy" id="2488639"/>
    <lineage>
        <taxon>Bacteria</taxon>
        <taxon>Pseudomonadati</taxon>
        <taxon>Pseudomonadota</taxon>
        <taxon>Gammaproteobacteria</taxon>
        <taxon>Enterobacterales</taxon>
        <taxon>Pectobacteriaceae</taxon>
        <taxon>Pectobacterium</taxon>
    </lineage>
</organism>
<gene>
    <name evidence="9" type="ORF">WCT63_22150</name>
</gene>
<dbReference type="InterPro" id="IPR008766">
    <property type="entry name" value="Replication_gene_A-like"/>
</dbReference>
<evidence type="ECO:0000313" key="9">
    <source>
        <dbReference type="EMBL" id="MEI7105126.1"/>
    </source>
</evidence>
<keyword evidence="5 9" id="KW-0255">Endonuclease</keyword>
<evidence type="ECO:0000256" key="1">
    <source>
        <dbReference type="ARBA" id="ARBA00003293"/>
    </source>
</evidence>
<reference evidence="9 10" key="1">
    <citation type="submission" date="2024-03" db="EMBL/GenBank/DDBJ databases">
        <title>Analysis of soft rot Pectobacteriaceae population diversity in US potato growing regions between 2016 and 2022.</title>
        <authorList>
            <person name="Ma X."/>
            <person name="Zhang X."/>
            <person name="Stodghill P."/>
            <person name="Rioux R."/>
            <person name="Babler B."/>
            <person name="Shrestha S."/>
            <person name="Babler B."/>
            <person name="Rivedal H."/>
            <person name="Frost K."/>
            <person name="Hao J."/>
            <person name="Secor G."/>
            <person name="Swingle B."/>
        </authorList>
    </citation>
    <scope>NUCLEOTIDE SEQUENCE [LARGE SCALE GENOMIC DNA]</scope>
    <source>
        <strain evidence="9 10">UMSS2</strain>
    </source>
</reference>
<sequence length="790" mass="89147">MTVTHRGRSAPTPPPPFPGSTRDAFVGAHSWNAPRPAIVPEERQLTREEWTQGQAVLAKINQQPHFLREICLNRYAYLKKNKGMLSANRFLTNSFMQRMWPRIDAINARHAMNRHASERFLSESDAYQTLPGMNDKALGRLAARISGQIFSAYEEMSDAMKTRLGGQPDALFTDAAQTELFGHVASMARAFNITPLFWKNYRKGTLNIRKAIASISRLINEEWWTRQLKAQRTRWREALNIAVGQVSKKASPYASKMAIRDVQARRLANMDYLKNCELENVATGERIDLIDKVMASISNPEIRRMELMSTIAGIERYASEQRDVGMFITITTPSKYHPTRVIGKGENEKVQFNRNWDNEAFTPKDGQRYLVRIWGKMRTAFKDADLKVYGMRVVEPHHDGTPHWHMMLFCKRAHRQSVIDIMRRYALKEDGDERGAAKYRFECKHLNKGGAAGYIAKYISKNIDGCALDGQLDDETGKPLRDMAAAVTAWASTWRIPQFKAIGIPTMGAYRECRSGTLRSVNLTDQFDEQVEAVRCAADAGNFAAYMAAQGGANVSRELQTVRVARRVSDTLNEYDEEVQKVVGIFAPHLGAGHVFETRTIEWRIVSKAVAVEPLTLKSAPGAPRSPVNNCGLGSQRSSADVKKQAENSGIAPTSETDNPPIDWNDDAAVRALGMRLREQSVRKNHKQRDFNPNTLRDPSPSARLTGEERERIPHIQRDLMQRGITVQRWELEALARGAKMKVDGELISYPVADEWPGFSNQMRIKCLNPPPNVKPPSAHVSVMLIYSKK</sequence>
<comment type="function">
    <text evidence="1">Possible endonuclease which induces a single-strand cut and initiates DNA replication.</text>
</comment>
<feature type="compositionally biased region" description="Polar residues" evidence="7">
    <location>
        <begin position="647"/>
        <end position="658"/>
    </location>
</feature>
<dbReference type="EMBL" id="JBBBON010000037">
    <property type="protein sequence ID" value="MEI7105126.1"/>
    <property type="molecule type" value="Genomic_DNA"/>
</dbReference>
<dbReference type="RefSeq" id="WP_336858437.1">
    <property type="nucleotide sequence ID" value="NZ_JBBBOM010000073.1"/>
</dbReference>
<evidence type="ECO:0000256" key="7">
    <source>
        <dbReference type="SAM" id="MobiDB-lite"/>
    </source>
</evidence>
<keyword evidence="4" id="KW-0540">Nuclease</keyword>
<feature type="region of interest" description="Disordered" evidence="7">
    <location>
        <begin position="1"/>
        <end position="26"/>
    </location>
</feature>
<accession>A0ABU8K4D9</accession>
<evidence type="ECO:0000256" key="6">
    <source>
        <dbReference type="ARBA" id="ARBA00022801"/>
    </source>
</evidence>
<dbReference type="GO" id="GO:0004519">
    <property type="term" value="F:endonuclease activity"/>
    <property type="evidence" value="ECO:0007669"/>
    <property type="project" value="UniProtKB-KW"/>
</dbReference>
<keyword evidence="10" id="KW-1185">Reference proteome</keyword>
<feature type="region of interest" description="Disordered" evidence="7">
    <location>
        <begin position="619"/>
        <end position="663"/>
    </location>
</feature>
<feature type="domain" description="Replication gene A protein-like" evidence="8">
    <location>
        <begin position="140"/>
        <end position="465"/>
    </location>
</feature>